<feature type="region of interest" description="Disordered" evidence="11">
    <location>
        <begin position="427"/>
        <end position="491"/>
    </location>
</feature>
<evidence type="ECO:0000256" key="10">
    <source>
        <dbReference type="PROSITE-ProRule" id="PRU10141"/>
    </source>
</evidence>
<dbReference type="Gene3D" id="3.30.200.20">
    <property type="entry name" value="Phosphorylase Kinase, domain 1"/>
    <property type="match status" value="1"/>
</dbReference>
<dbReference type="Proteomes" id="UP001189624">
    <property type="component" value="Chromosome 11"/>
</dbReference>
<keyword evidence="15" id="KW-1185">Reference proteome</keyword>
<dbReference type="Pfam" id="PF07714">
    <property type="entry name" value="PK_Tyr_Ser-Thr"/>
    <property type="match status" value="1"/>
</dbReference>
<dbReference type="PROSITE" id="PS00107">
    <property type="entry name" value="PROTEIN_KINASE_ATP"/>
    <property type="match status" value="1"/>
</dbReference>
<evidence type="ECO:0000256" key="4">
    <source>
        <dbReference type="ARBA" id="ARBA00022679"/>
    </source>
</evidence>
<dbReference type="PROSITE" id="PS50011">
    <property type="entry name" value="PROTEIN_KINASE_DOM"/>
    <property type="match status" value="1"/>
</dbReference>
<dbReference type="InterPro" id="IPR055164">
    <property type="entry name" value="EDR1/CTR1/ARMC3-like_pept-like"/>
</dbReference>
<dbReference type="AlphaFoldDB" id="A0AA87B996"/>
<dbReference type="InterPro" id="IPR011009">
    <property type="entry name" value="Kinase-like_dom_sf"/>
</dbReference>
<gene>
    <name evidence="14" type="ORF">AYBTSS11_LOCUS30998</name>
</gene>
<evidence type="ECO:0000256" key="9">
    <source>
        <dbReference type="ARBA" id="ARBA00048679"/>
    </source>
</evidence>
<sequence>MLLHYTPFSNAWISRRWIVFLPLVLDLNFGVNGAESGCNVDSEFHLCHWSNVVLDPFMIVQMLCGLQVEAVGAAKNMEETREDAGPAERMPSNVSWWPSDFVENFESVSLSSQDQTLNNKESSGLANQDVMSPQKASQILWRTGMLSEPIPNGFYSVVPEKRLKKLFDSIPTLDELQALGGEGFRADVIVVDAEKDRRLSMLKQLIVALVKGLNSNPPAMIKKIAGLVSDFYKRPNVESSAKAAFEESSHMFENRGVQMLGQIRHGSCRPRAILFKVLADTVGLESRLMMGFPNDGAADCVDSYKHVSVIVVLNSVELLVDLMRFPGQLLPRSTKSILMTHISAAGESDSAENDSCDSPLEPNSPLYGVSESVEKEENLQFHRRFEVSSNVSGLPLRNMMLRSNSSLDRNLNFSHSEPNIATAFGRRSRRKVIAEQRTASSSPEHPSLRAHGRSKLSGDRTACRGFADDQSAPRSSYKSDGASSSEARRIRRRSISITPEIGDDIARAVRAMNETLKQNRLLREQGVGDSLLSHSPNDRASSADLQKKVSNFHLDGHQERSPLYLLHREPVSSQKAMSLPSSPHDYRGQPSERSGASEYTMNDEMESTWNKVLQSPMFNDRPLLPYEEWNIDFNELTVGTRVGIGFFGEVFRGIWNGTDVAIKVFLEQDLTAENMEDFCNEISILSRLRHPNVILFLGACTKPPRLSMVTEYMEMGSLFYLIHVSGQKKKLSWRRRLKMLRDICRGLMHIHRMKIIHRDVKSANCLVDKHWTVKICDFGLSRIITDSPMRDSSSAGTPEWMAPELVRNEPFTEKCDIFSLGVIMWELCTLNRPWEGVPPERVVYTVAHEGSRLDIPEGPLGRLISECWAEPHERPSCEEILSRLVDIEYSMC</sequence>
<protein>
    <recommendedName>
        <fullName evidence="2">non-specific serine/threonine protein kinase</fullName>
        <ecNumber evidence="2">2.7.11.1</ecNumber>
    </recommendedName>
</protein>
<dbReference type="PANTHER" id="PTHR23257:SF821">
    <property type="entry name" value="ATP BINDING PROTEIN"/>
    <property type="match status" value="1"/>
</dbReference>
<proteinExistence type="inferred from homology"/>
<feature type="region of interest" description="Disordered" evidence="11">
    <location>
        <begin position="572"/>
        <end position="597"/>
    </location>
</feature>
<evidence type="ECO:0000256" key="12">
    <source>
        <dbReference type="SAM" id="SignalP"/>
    </source>
</evidence>
<dbReference type="PANTHER" id="PTHR23257">
    <property type="entry name" value="SERINE-THREONINE PROTEIN KINASE"/>
    <property type="match status" value="1"/>
</dbReference>
<evidence type="ECO:0000313" key="15">
    <source>
        <dbReference type="Proteomes" id="UP001189624"/>
    </source>
</evidence>
<feature type="compositionally biased region" description="Polar residues" evidence="11">
    <location>
        <begin position="572"/>
        <end position="581"/>
    </location>
</feature>
<dbReference type="GO" id="GO:0005737">
    <property type="term" value="C:cytoplasm"/>
    <property type="evidence" value="ECO:0007669"/>
    <property type="project" value="TreeGrafter"/>
</dbReference>
<keyword evidence="12" id="KW-0732">Signal</keyword>
<dbReference type="SMART" id="SM00220">
    <property type="entry name" value="S_TKc"/>
    <property type="match status" value="1"/>
</dbReference>
<keyword evidence="7 10" id="KW-0067">ATP-binding</keyword>
<organism evidence="14 15">
    <name type="scientific">Sphenostylis stenocarpa</name>
    <dbReference type="NCBI Taxonomy" id="92480"/>
    <lineage>
        <taxon>Eukaryota</taxon>
        <taxon>Viridiplantae</taxon>
        <taxon>Streptophyta</taxon>
        <taxon>Embryophyta</taxon>
        <taxon>Tracheophyta</taxon>
        <taxon>Spermatophyta</taxon>
        <taxon>Magnoliopsida</taxon>
        <taxon>eudicotyledons</taxon>
        <taxon>Gunneridae</taxon>
        <taxon>Pentapetalae</taxon>
        <taxon>rosids</taxon>
        <taxon>fabids</taxon>
        <taxon>Fabales</taxon>
        <taxon>Fabaceae</taxon>
        <taxon>Papilionoideae</taxon>
        <taxon>50 kb inversion clade</taxon>
        <taxon>NPAAA clade</taxon>
        <taxon>indigoferoid/millettioid clade</taxon>
        <taxon>Phaseoleae</taxon>
        <taxon>Sphenostylis</taxon>
    </lineage>
</organism>
<feature type="signal peptide" evidence="12">
    <location>
        <begin position="1"/>
        <end position="33"/>
    </location>
</feature>
<reference evidence="14" key="1">
    <citation type="submission" date="2023-10" db="EMBL/GenBank/DDBJ databases">
        <authorList>
            <person name="Domelevo Entfellner J.-B."/>
        </authorList>
    </citation>
    <scope>NUCLEOTIDE SEQUENCE</scope>
</reference>
<dbReference type="EC" id="2.7.11.1" evidence="2"/>
<evidence type="ECO:0000256" key="7">
    <source>
        <dbReference type="ARBA" id="ARBA00022840"/>
    </source>
</evidence>
<comment type="similarity">
    <text evidence="1">Belongs to the protein kinase superfamily. TKL Ser/Thr protein kinase family. RAF subfamily.</text>
</comment>
<evidence type="ECO:0000256" key="11">
    <source>
        <dbReference type="SAM" id="MobiDB-lite"/>
    </source>
</evidence>
<feature type="binding site" evidence="10">
    <location>
        <position position="663"/>
    </location>
    <ligand>
        <name>ATP</name>
        <dbReference type="ChEBI" id="CHEBI:30616"/>
    </ligand>
</feature>
<accession>A0AA87B996</accession>
<comment type="catalytic activity">
    <reaction evidence="9">
        <text>L-seryl-[protein] + ATP = O-phospho-L-seryl-[protein] + ADP + H(+)</text>
        <dbReference type="Rhea" id="RHEA:17989"/>
        <dbReference type="Rhea" id="RHEA-COMP:9863"/>
        <dbReference type="Rhea" id="RHEA-COMP:11604"/>
        <dbReference type="ChEBI" id="CHEBI:15378"/>
        <dbReference type="ChEBI" id="CHEBI:29999"/>
        <dbReference type="ChEBI" id="CHEBI:30616"/>
        <dbReference type="ChEBI" id="CHEBI:83421"/>
        <dbReference type="ChEBI" id="CHEBI:456216"/>
        <dbReference type="EC" id="2.7.11.1"/>
    </reaction>
</comment>
<keyword evidence="3" id="KW-0723">Serine/threonine-protein kinase</keyword>
<feature type="domain" description="Protein kinase" evidence="13">
    <location>
        <begin position="636"/>
        <end position="889"/>
    </location>
</feature>
<dbReference type="InterPro" id="IPR001245">
    <property type="entry name" value="Ser-Thr/Tyr_kinase_cat_dom"/>
</dbReference>
<dbReference type="CDD" id="cd13999">
    <property type="entry name" value="STKc_MAP3K-like"/>
    <property type="match status" value="1"/>
</dbReference>
<evidence type="ECO:0000256" key="8">
    <source>
        <dbReference type="ARBA" id="ARBA00047899"/>
    </source>
</evidence>
<dbReference type="EMBL" id="OY731408">
    <property type="protein sequence ID" value="CAJ1978797.1"/>
    <property type="molecule type" value="Genomic_DNA"/>
</dbReference>
<dbReference type="FunFam" id="3.30.200.20:FF:000060">
    <property type="entry name" value="Serine/threonine-protein kinase isoform 1"/>
    <property type="match status" value="1"/>
</dbReference>
<dbReference type="SUPFAM" id="SSF56112">
    <property type="entry name" value="Protein kinase-like (PK-like)"/>
    <property type="match status" value="1"/>
</dbReference>
<evidence type="ECO:0000313" key="14">
    <source>
        <dbReference type="EMBL" id="CAJ1978797.1"/>
    </source>
</evidence>
<dbReference type="InterPro" id="IPR008271">
    <property type="entry name" value="Ser/Thr_kinase_AS"/>
</dbReference>
<dbReference type="Pfam" id="PF14381">
    <property type="entry name" value="EDR1_CTR1_ARMC3_pept"/>
    <property type="match status" value="1"/>
</dbReference>
<evidence type="ECO:0000256" key="6">
    <source>
        <dbReference type="ARBA" id="ARBA00022777"/>
    </source>
</evidence>
<keyword evidence="6" id="KW-0418">Kinase</keyword>
<dbReference type="InterPro" id="IPR050167">
    <property type="entry name" value="Ser_Thr_protein_kinase"/>
</dbReference>
<evidence type="ECO:0000259" key="13">
    <source>
        <dbReference type="PROSITE" id="PS50011"/>
    </source>
</evidence>
<evidence type="ECO:0000256" key="1">
    <source>
        <dbReference type="ARBA" id="ARBA00010507"/>
    </source>
</evidence>
<keyword evidence="5 10" id="KW-0547">Nucleotide-binding</keyword>
<comment type="catalytic activity">
    <reaction evidence="8">
        <text>L-threonyl-[protein] + ATP = O-phospho-L-threonyl-[protein] + ADP + H(+)</text>
        <dbReference type="Rhea" id="RHEA:46608"/>
        <dbReference type="Rhea" id="RHEA-COMP:11060"/>
        <dbReference type="Rhea" id="RHEA-COMP:11605"/>
        <dbReference type="ChEBI" id="CHEBI:15378"/>
        <dbReference type="ChEBI" id="CHEBI:30013"/>
        <dbReference type="ChEBI" id="CHEBI:30616"/>
        <dbReference type="ChEBI" id="CHEBI:61977"/>
        <dbReference type="ChEBI" id="CHEBI:456216"/>
        <dbReference type="EC" id="2.7.11.1"/>
    </reaction>
</comment>
<dbReference type="InterPro" id="IPR017441">
    <property type="entry name" value="Protein_kinase_ATP_BS"/>
</dbReference>
<name>A0AA87B996_9FABA</name>
<dbReference type="InterPro" id="IPR000719">
    <property type="entry name" value="Prot_kinase_dom"/>
</dbReference>
<dbReference type="Gramene" id="rna-AYBTSS11_LOCUS30998">
    <property type="protein sequence ID" value="CAJ1978797.1"/>
    <property type="gene ID" value="gene-AYBTSS11_LOCUS30998"/>
</dbReference>
<evidence type="ECO:0000256" key="3">
    <source>
        <dbReference type="ARBA" id="ARBA00022527"/>
    </source>
</evidence>
<dbReference type="GO" id="GO:0005524">
    <property type="term" value="F:ATP binding"/>
    <property type="evidence" value="ECO:0007669"/>
    <property type="project" value="UniProtKB-UniRule"/>
</dbReference>
<feature type="chain" id="PRO_5041666795" description="non-specific serine/threonine protein kinase" evidence="12">
    <location>
        <begin position="34"/>
        <end position="892"/>
    </location>
</feature>
<dbReference type="GO" id="GO:0007165">
    <property type="term" value="P:signal transduction"/>
    <property type="evidence" value="ECO:0007669"/>
    <property type="project" value="TreeGrafter"/>
</dbReference>
<evidence type="ECO:0000256" key="5">
    <source>
        <dbReference type="ARBA" id="ARBA00022741"/>
    </source>
</evidence>
<evidence type="ECO:0000256" key="2">
    <source>
        <dbReference type="ARBA" id="ARBA00012513"/>
    </source>
</evidence>
<keyword evidence="4" id="KW-0808">Transferase</keyword>
<dbReference type="GO" id="GO:0004674">
    <property type="term" value="F:protein serine/threonine kinase activity"/>
    <property type="evidence" value="ECO:0007669"/>
    <property type="project" value="UniProtKB-KW"/>
</dbReference>
<dbReference type="Gene3D" id="1.10.510.10">
    <property type="entry name" value="Transferase(Phosphotransferase) domain 1"/>
    <property type="match status" value="1"/>
</dbReference>
<dbReference type="PROSITE" id="PS00108">
    <property type="entry name" value="PROTEIN_KINASE_ST"/>
    <property type="match status" value="1"/>
</dbReference>